<feature type="region of interest" description="Disordered" evidence="1">
    <location>
        <begin position="1"/>
        <end position="30"/>
    </location>
</feature>
<organism evidence="3 4">
    <name type="scientific">Fukomys damarensis</name>
    <name type="common">Damaraland mole rat</name>
    <name type="synonym">Cryptomys damarensis</name>
    <dbReference type="NCBI Taxonomy" id="885580"/>
    <lineage>
        <taxon>Eukaryota</taxon>
        <taxon>Metazoa</taxon>
        <taxon>Chordata</taxon>
        <taxon>Craniata</taxon>
        <taxon>Vertebrata</taxon>
        <taxon>Euteleostomi</taxon>
        <taxon>Mammalia</taxon>
        <taxon>Eutheria</taxon>
        <taxon>Euarchontoglires</taxon>
        <taxon>Glires</taxon>
        <taxon>Rodentia</taxon>
        <taxon>Hystricomorpha</taxon>
        <taxon>Bathyergidae</taxon>
        <taxon>Fukomys</taxon>
    </lineage>
</organism>
<dbReference type="AlphaFoldDB" id="A0A091DBH6"/>
<evidence type="ECO:0000313" key="3">
    <source>
        <dbReference type="EMBL" id="KFO27833.1"/>
    </source>
</evidence>
<reference evidence="3 4" key="1">
    <citation type="submission" date="2013-11" db="EMBL/GenBank/DDBJ databases">
        <title>The Damaraland mole rat (Fukomys damarensis) genome and evolution of African mole rats.</title>
        <authorList>
            <person name="Gladyshev V.N."/>
            <person name="Fang X."/>
        </authorList>
    </citation>
    <scope>NUCLEOTIDE SEQUENCE [LARGE SCALE GENOMIC DNA]</scope>
    <source>
        <tissue evidence="3">Liver</tissue>
    </source>
</reference>
<evidence type="ECO:0000313" key="4">
    <source>
        <dbReference type="Proteomes" id="UP000028990"/>
    </source>
</evidence>
<evidence type="ECO:0000256" key="2">
    <source>
        <dbReference type="SAM" id="Phobius"/>
    </source>
</evidence>
<accession>A0A091DBH6</accession>
<dbReference type="EMBL" id="KN122849">
    <property type="protein sequence ID" value="KFO27833.1"/>
    <property type="molecule type" value="Genomic_DNA"/>
</dbReference>
<proteinExistence type="predicted"/>
<feature type="compositionally biased region" description="Basic and acidic residues" evidence="1">
    <location>
        <begin position="1"/>
        <end position="11"/>
    </location>
</feature>
<gene>
    <name evidence="3" type="ORF">H920_10719</name>
</gene>
<keyword evidence="2" id="KW-0812">Transmembrane</keyword>
<protein>
    <submittedName>
        <fullName evidence="3">Uncharacterized protein</fullName>
    </submittedName>
</protein>
<sequence length="224" mass="24453">MTRRGIKDPRNRPPTSVLDDPSSGPAEALPETQTLCQRRSPVRDISKAKLEWNPFISLGYQEAMGGGNRIYNATTISILLLMKSDRKKIMKDYLSCFSGAPVFAFALVVISWLPPQTLQPSIKGQHTHPLLCSSHTPLRPPPLTTGPPTAFTQIFLGISQQQPQDSLSPSLIFAAAATAAAAQGVTVESICQCEECRNQCQGVPDVEYDVSVFPRVESEEKSDI</sequence>
<keyword evidence="4" id="KW-1185">Reference proteome</keyword>
<feature type="transmembrane region" description="Helical" evidence="2">
    <location>
        <begin position="93"/>
        <end position="113"/>
    </location>
</feature>
<dbReference type="Proteomes" id="UP000028990">
    <property type="component" value="Unassembled WGS sequence"/>
</dbReference>
<keyword evidence="2" id="KW-0472">Membrane</keyword>
<name>A0A091DBH6_FUKDA</name>
<evidence type="ECO:0000256" key="1">
    <source>
        <dbReference type="SAM" id="MobiDB-lite"/>
    </source>
</evidence>
<keyword evidence="2" id="KW-1133">Transmembrane helix</keyword>